<dbReference type="EMBL" id="FQYT01000021">
    <property type="protein sequence ID" value="SHJ44184.1"/>
    <property type="molecule type" value="Genomic_DNA"/>
</dbReference>
<keyword evidence="1" id="KW-0472">Membrane</keyword>
<feature type="transmembrane region" description="Helical" evidence="1">
    <location>
        <begin position="133"/>
        <end position="155"/>
    </location>
</feature>
<keyword evidence="3" id="KW-1185">Reference proteome</keyword>
<dbReference type="Pfam" id="PF19845">
    <property type="entry name" value="DUF6320"/>
    <property type="match status" value="1"/>
</dbReference>
<dbReference type="STRING" id="1122934.SAMN02745691_01971"/>
<feature type="transmembrane region" description="Helical" evidence="1">
    <location>
        <begin position="162"/>
        <end position="183"/>
    </location>
</feature>
<dbReference type="OrthoDB" id="2164897at2"/>
<sequence length="224" mass="25076">MNRCRKCNVEVLDNSLICPLCSSVLEHGASQEEDREQAYPDIRSKVRKFNVLYRIYYFMAIIGIVAMAVINYITFSGIFWSVISAGAVVYSLITLKTVIQNNTKHTITIFIQTVACILLVLIIDFAIGYSGWALSFAIPFIVLLLNLAIIVLMIVNRANWPGYILLQIFSLVTSLILLILALTKVSDQLFFSLIAFAASVALFTGTLIIGDKPAKTEIKRRFRV</sequence>
<dbReference type="RefSeq" id="WP_073994239.1">
    <property type="nucleotide sequence ID" value="NZ_FQYT01000021.1"/>
</dbReference>
<evidence type="ECO:0000313" key="3">
    <source>
        <dbReference type="Proteomes" id="UP000184342"/>
    </source>
</evidence>
<feature type="transmembrane region" description="Helical" evidence="1">
    <location>
        <begin position="51"/>
        <end position="72"/>
    </location>
</feature>
<feature type="transmembrane region" description="Helical" evidence="1">
    <location>
        <begin position="78"/>
        <end position="95"/>
    </location>
</feature>
<dbReference type="InterPro" id="IPR046283">
    <property type="entry name" value="DUF6320"/>
</dbReference>
<organism evidence="2 3">
    <name type="scientific">Parasporobacterium paucivorans DSM 15970</name>
    <dbReference type="NCBI Taxonomy" id="1122934"/>
    <lineage>
        <taxon>Bacteria</taxon>
        <taxon>Bacillati</taxon>
        <taxon>Bacillota</taxon>
        <taxon>Clostridia</taxon>
        <taxon>Lachnospirales</taxon>
        <taxon>Lachnospiraceae</taxon>
        <taxon>Parasporobacterium</taxon>
    </lineage>
</organism>
<evidence type="ECO:0000256" key="1">
    <source>
        <dbReference type="SAM" id="Phobius"/>
    </source>
</evidence>
<dbReference type="Proteomes" id="UP000184342">
    <property type="component" value="Unassembled WGS sequence"/>
</dbReference>
<reference evidence="2 3" key="1">
    <citation type="submission" date="2016-11" db="EMBL/GenBank/DDBJ databases">
        <authorList>
            <person name="Jaros S."/>
            <person name="Januszkiewicz K."/>
            <person name="Wedrychowicz H."/>
        </authorList>
    </citation>
    <scope>NUCLEOTIDE SEQUENCE [LARGE SCALE GENOMIC DNA]</scope>
    <source>
        <strain evidence="2 3">DSM 15970</strain>
    </source>
</reference>
<keyword evidence="1" id="KW-0812">Transmembrane</keyword>
<accession>A0A1M6JC45</accession>
<gene>
    <name evidence="2" type="ORF">SAMN02745691_01971</name>
</gene>
<keyword evidence="1" id="KW-1133">Transmembrane helix</keyword>
<evidence type="ECO:0000313" key="2">
    <source>
        <dbReference type="EMBL" id="SHJ44184.1"/>
    </source>
</evidence>
<feature type="transmembrane region" description="Helical" evidence="1">
    <location>
        <begin position="107"/>
        <end position="127"/>
    </location>
</feature>
<evidence type="ECO:0008006" key="4">
    <source>
        <dbReference type="Google" id="ProtNLM"/>
    </source>
</evidence>
<protein>
    <recommendedName>
        <fullName evidence="4">Zinc-ribbon domain-containing protein</fullName>
    </recommendedName>
</protein>
<feature type="transmembrane region" description="Helical" evidence="1">
    <location>
        <begin position="189"/>
        <end position="210"/>
    </location>
</feature>
<name>A0A1M6JC45_9FIRM</name>
<proteinExistence type="predicted"/>
<dbReference type="AlphaFoldDB" id="A0A1M6JC45"/>